<dbReference type="AlphaFoldDB" id="A0AAF0USI6"/>
<evidence type="ECO:0000313" key="2">
    <source>
        <dbReference type="Proteomes" id="UP001234989"/>
    </source>
</evidence>
<sequence length="75" mass="8859">MSWLCVVFADMSLEEKKKYSRVSDYIHPIFHVSMLHQYVLDESHVLQYDAVELDDHLTFVEEPVAILGKDLRQLH</sequence>
<keyword evidence="2" id="KW-1185">Reference proteome</keyword>
<name>A0AAF0USI6_SOLVR</name>
<reference evidence="1" key="1">
    <citation type="submission" date="2023-08" db="EMBL/GenBank/DDBJ databases">
        <title>A de novo genome assembly of Solanum verrucosum Schlechtendal, a Mexican diploid species geographically isolated from the other diploid A-genome species in potato relatives.</title>
        <authorList>
            <person name="Hosaka K."/>
        </authorList>
    </citation>
    <scope>NUCLEOTIDE SEQUENCE</scope>
    <source>
        <tissue evidence="1">Young leaves</tissue>
    </source>
</reference>
<organism evidence="1 2">
    <name type="scientific">Solanum verrucosum</name>
    <dbReference type="NCBI Taxonomy" id="315347"/>
    <lineage>
        <taxon>Eukaryota</taxon>
        <taxon>Viridiplantae</taxon>
        <taxon>Streptophyta</taxon>
        <taxon>Embryophyta</taxon>
        <taxon>Tracheophyta</taxon>
        <taxon>Spermatophyta</taxon>
        <taxon>Magnoliopsida</taxon>
        <taxon>eudicotyledons</taxon>
        <taxon>Gunneridae</taxon>
        <taxon>Pentapetalae</taxon>
        <taxon>asterids</taxon>
        <taxon>lamiids</taxon>
        <taxon>Solanales</taxon>
        <taxon>Solanaceae</taxon>
        <taxon>Solanoideae</taxon>
        <taxon>Solaneae</taxon>
        <taxon>Solanum</taxon>
    </lineage>
</organism>
<evidence type="ECO:0000313" key="1">
    <source>
        <dbReference type="EMBL" id="WMV50623.1"/>
    </source>
</evidence>
<dbReference type="PANTHER" id="PTHR46148:SF60">
    <property type="entry name" value="CHROMO DOMAIN-CONTAINING PROTEIN"/>
    <property type="match status" value="1"/>
</dbReference>
<dbReference type="PANTHER" id="PTHR46148">
    <property type="entry name" value="CHROMO DOMAIN-CONTAINING PROTEIN"/>
    <property type="match status" value="1"/>
</dbReference>
<proteinExistence type="predicted"/>
<accession>A0AAF0USI6</accession>
<gene>
    <name evidence="1" type="ORF">MTR67_044008</name>
</gene>
<dbReference type="EMBL" id="CP133621">
    <property type="protein sequence ID" value="WMV50623.1"/>
    <property type="molecule type" value="Genomic_DNA"/>
</dbReference>
<dbReference type="Proteomes" id="UP001234989">
    <property type="component" value="Chromosome 10"/>
</dbReference>
<protein>
    <submittedName>
        <fullName evidence="1">Uncharacterized protein</fullName>
    </submittedName>
</protein>